<reference evidence="2" key="1">
    <citation type="journal article" date="2019" name="Int. J. Syst. Evol. Microbiol.">
        <title>The Global Catalogue of Microorganisms (GCM) 10K type strain sequencing project: providing services to taxonomists for standard genome sequencing and annotation.</title>
        <authorList>
            <consortium name="The Broad Institute Genomics Platform"/>
            <consortium name="The Broad Institute Genome Sequencing Center for Infectious Disease"/>
            <person name="Wu L."/>
            <person name="Ma J."/>
        </authorList>
    </citation>
    <scope>NUCLEOTIDE SEQUENCE [LARGE SCALE GENOMIC DNA]</scope>
    <source>
        <strain evidence="2">CCUG 46385</strain>
    </source>
</reference>
<gene>
    <name evidence="1" type="ORF">ACFO4R_09695</name>
</gene>
<dbReference type="EMBL" id="JBHSHL010000045">
    <property type="protein sequence ID" value="MFC4805354.1"/>
    <property type="molecule type" value="Genomic_DNA"/>
</dbReference>
<comment type="caution">
    <text evidence="1">The sequence shown here is derived from an EMBL/GenBank/DDBJ whole genome shotgun (WGS) entry which is preliminary data.</text>
</comment>
<dbReference type="RefSeq" id="WP_379788910.1">
    <property type="nucleotide sequence ID" value="NZ_JBHSHL010000045.1"/>
</dbReference>
<protein>
    <submittedName>
        <fullName evidence="1">Uncharacterized protein</fullName>
    </submittedName>
</protein>
<proteinExistence type="predicted"/>
<organism evidence="1 2">
    <name type="scientific">Filifactor villosus</name>
    <dbReference type="NCBI Taxonomy" id="29374"/>
    <lineage>
        <taxon>Bacteria</taxon>
        <taxon>Bacillati</taxon>
        <taxon>Bacillota</taxon>
        <taxon>Clostridia</taxon>
        <taxon>Peptostreptococcales</taxon>
        <taxon>Filifactoraceae</taxon>
        <taxon>Filifactor</taxon>
    </lineage>
</organism>
<evidence type="ECO:0000313" key="1">
    <source>
        <dbReference type="EMBL" id="MFC4805354.1"/>
    </source>
</evidence>
<name>A0ABV9QMB5_9FIRM</name>
<dbReference type="Proteomes" id="UP001595916">
    <property type="component" value="Unassembled WGS sequence"/>
</dbReference>
<accession>A0ABV9QMB5</accession>
<sequence>MRKKVILFIVEGITDRESLELSLHTLLEKDNSVVFEVVQGDITANAGVKGNNIRRKLTDIINSGGRRKFLKQDYKEIVHLIDTDGAFVSEDYIMEDERYKEFHYTQEMIYNQSKERVWTRNQKKQASVNILLSTKNVYGNVPYRMFYFSCNLEHVLHNEISVRDRSKMEYAHRFQDKYADDEQAFVDFICESEFSVKMDYYDSWDFIMQENNSLKRYTNFNLFLEEILAEREEDALIGR</sequence>
<keyword evidence="2" id="KW-1185">Reference proteome</keyword>
<evidence type="ECO:0000313" key="2">
    <source>
        <dbReference type="Proteomes" id="UP001595916"/>
    </source>
</evidence>